<evidence type="ECO:0000259" key="1">
    <source>
        <dbReference type="Pfam" id="PF01408"/>
    </source>
</evidence>
<evidence type="ECO:0000313" key="6">
    <source>
        <dbReference type="Proteomes" id="UP001209276"/>
    </source>
</evidence>
<reference evidence="4 5" key="1">
    <citation type="submission" date="2019-07" db="EMBL/GenBank/DDBJ databases">
        <title>Paenibacillus thiaminolyticus NRRL B-4156.</title>
        <authorList>
            <person name="Hehnly C."/>
            <person name="Zhang L."/>
        </authorList>
    </citation>
    <scope>NUCLEOTIDE SEQUENCE [LARGE SCALE GENOMIC DNA]</scope>
    <source>
        <strain evidence="4 5">NRRL B-4156</strain>
    </source>
</reference>
<protein>
    <submittedName>
        <fullName evidence="4">Gfo/Idh/MocA family oxidoreductase</fullName>
    </submittedName>
</protein>
<dbReference type="RefSeq" id="WP_087440218.1">
    <property type="nucleotide sequence ID" value="NZ_CABMNB010000003.1"/>
</dbReference>
<dbReference type="InterPro" id="IPR036291">
    <property type="entry name" value="NAD(P)-bd_dom_sf"/>
</dbReference>
<dbReference type="PANTHER" id="PTHR43377">
    <property type="entry name" value="BILIVERDIN REDUCTASE A"/>
    <property type="match status" value="1"/>
</dbReference>
<evidence type="ECO:0000313" key="4">
    <source>
        <dbReference type="EMBL" id="QDM44546.1"/>
    </source>
</evidence>
<dbReference type="Pfam" id="PF22725">
    <property type="entry name" value="GFO_IDH_MocA_C3"/>
    <property type="match status" value="1"/>
</dbReference>
<feature type="domain" description="GFO/IDH/MocA-like oxidoreductase" evidence="2">
    <location>
        <begin position="124"/>
        <end position="224"/>
    </location>
</feature>
<dbReference type="InterPro" id="IPR000683">
    <property type="entry name" value="Gfo/Idh/MocA-like_OxRdtase_N"/>
</dbReference>
<evidence type="ECO:0000313" key="5">
    <source>
        <dbReference type="Proteomes" id="UP000315377"/>
    </source>
</evidence>
<gene>
    <name evidence="4" type="ORF">FLT43_14570</name>
    <name evidence="3" type="ORF">M5W83_18630</name>
</gene>
<evidence type="ECO:0000313" key="3">
    <source>
        <dbReference type="EMBL" id="MCY9609164.1"/>
    </source>
</evidence>
<dbReference type="Gene3D" id="3.30.360.10">
    <property type="entry name" value="Dihydrodipicolinate Reductase, domain 2"/>
    <property type="match status" value="1"/>
</dbReference>
<dbReference type="PANTHER" id="PTHR43377:SF1">
    <property type="entry name" value="BILIVERDIN REDUCTASE A"/>
    <property type="match status" value="1"/>
</dbReference>
<dbReference type="Gene3D" id="3.40.50.720">
    <property type="entry name" value="NAD(P)-binding Rossmann-like Domain"/>
    <property type="match status" value="1"/>
</dbReference>
<dbReference type="GO" id="GO:0000166">
    <property type="term" value="F:nucleotide binding"/>
    <property type="evidence" value="ECO:0007669"/>
    <property type="project" value="InterPro"/>
</dbReference>
<feature type="domain" description="Gfo/Idh/MocA-like oxidoreductase N-terminal" evidence="1">
    <location>
        <begin position="2"/>
        <end position="103"/>
    </location>
</feature>
<keyword evidence="6" id="KW-1185">Reference proteome</keyword>
<dbReference type="EMBL" id="JAMDMM010000036">
    <property type="protein sequence ID" value="MCY9609164.1"/>
    <property type="molecule type" value="Genomic_DNA"/>
</dbReference>
<dbReference type="InterPro" id="IPR055170">
    <property type="entry name" value="GFO_IDH_MocA-like_dom"/>
</dbReference>
<dbReference type="SUPFAM" id="SSF51735">
    <property type="entry name" value="NAD(P)-binding Rossmann-fold domains"/>
    <property type="match status" value="1"/>
</dbReference>
<name>A0AAP9DUN4_PANTH</name>
<dbReference type="Proteomes" id="UP001209276">
    <property type="component" value="Unassembled WGS sequence"/>
</dbReference>
<reference evidence="3 6" key="2">
    <citation type="submission" date="2022-05" db="EMBL/GenBank/DDBJ databases">
        <title>Genome Sequencing of Bee-Associated Microbes.</title>
        <authorList>
            <person name="Dunlap C."/>
        </authorList>
    </citation>
    <scope>NUCLEOTIDE SEQUENCE [LARGE SCALE GENOMIC DNA]</scope>
    <source>
        <strain evidence="3 6">NRRL B-14613</strain>
    </source>
</reference>
<accession>A0AAP9DUN4</accession>
<dbReference type="AlphaFoldDB" id="A0AAP9DUN4"/>
<evidence type="ECO:0000259" key="2">
    <source>
        <dbReference type="Pfam" id="PF22725"/>
    </source>
</evidence>
<dbReference type="InterPro" id="IPR051450">
    <property type="entry name" value="Gfo/Idh/MocA_Oxidoreductases"/>
</dbReference>
<organism evidence="4 5">
    <name type="scientific">Paenibacillus thiaminolyticus</name>
    <name type="common">Bacillus thiaminolyticus</name>
    <dbReference type="NCBI Taxonomy" id="49283"/>
    <lineage>
        <taxon>Bacteria</taxon>
        <taxon>Bacillati</taxon>
        <taxon>Bacillota</taxon>
        <taxon>Bacilli</taxon>
        <taxon>Bacillales</taxon>
        <taxon>Paenibacillaceae</taxon>
        <taxon>Paenibacillus</taxon>
    </lineage>
</organism>
<dbReference type="GeneID" id="76997185"/>
<sequence>MKVIFFGLGSIGQRHLKNLRTLCEQKYIALEVHAYRTNKQNNAHVSSVATNFYSMDEITGNYDAAFITNPTSYHYETLNSIKKRARYFFVEKPLFDRKHNIEAMKIQSHKVYVAAPLRFKNIMMRLREFIADKDIYSVRVICSSYLPHWRNMDYRNSYSAMKDLGGGVELDCIHELDYVTYLFGFPSRVNVLLGKKSNLSIDSNDIAVYTMEYDDKIVEVHLDYFGIYPQRKIELTTNEDLIVCDLLQDTITSKKNGLIDQIREETNVMYLNELNYFLNEVVTEKDNFNDLVHAYKVLMLAKGEILQ</sequence>
<proteinExistence type="predicted"/>
<dbReference type="Proteomes" id="UP000315377">
    <property type="component" value="Chromosome"/>
</dbReference>
<dbReference type="Pfam" id="PF01408">
    <property type="entry name" value="GFO_IDH_MocA"/>
    <property type="match status" value="1"/>
</dbReference>
<dbReference type="EMBL" id="CP041405">
    <property type="protein sequence ID" value="QDM44546.1"/>
    <property type="molecule type" value="Genomic_DNA"/>
</dbReference>
<dbReference type="SUPFAM" id="SSF55347">
    <property type="entry name" value="Glyceraldehyde-3-phosphate dehydrogenase-like, C-terminal domain"/>
    <property type="match status" value="1"/>
</dbReference>